<sequence>MKIAIVHDWLVTYAGAERVLEQILTCYPDADLFSVVDFLGDRGFVRGKTAKTTFIQRLPFAKTRYRGYLPLMPLAIEQLDLSSYDLIISSSHAVAKGVLTGPDQLHISYVHSPIRYAWDLQHQYLREANLLHGPKAWIARAILHYMRNWDARTGNGVDHFLCNSHFIARRINKIYRRTATVIPPSVDFEGFTLCNDKESFYLTASRMVPYKRIDLLVQAFATMPDKRLILIGDGPEMPRIRALATPNVTLLGYQPFEVLRDHLQRARAFLFAAKEDFGIAPLEAQACGTPVIAYGMGGALETVRSGAVRPTGLFFEEQTVESIVDAVQRFEAVQLGDTPRFLPADCRAQAERYSPSAFRAAFKAFVGEKIASRRMQIEREEFGMPEPVMAVEHKSTANVPG</sequence>
<keyword evidence="3" id="KW-0808">Transferase</keyword>
<name>A0A6S7AV22_9BURK</name>
<dbReference type="InterPro" id="IPR050194">
    <property type="entry name" value="Glycosyltransferase_grp1"/>
</dbReference>
<dbReference type="Gene3D" id="3.40.50.2000">
    <property type="entry name" value="Glycogen Phosphorylase B"/>
    <property type="match status" value="2"/>
</dbReference>
<evidence type="ECO:0000313" key="3">
    <source>
        <dbReference type="EMBL" id="CAB3778372.1"/>
    </source>
</evidence>
<protein>
    <submittedName>
        <fullName evidence="3">D-inositol-3-phosphate glycosyltransferase</fullName>
        <ecNumber evidence="3">2.4.1.250</ecNumber>
    </submittedName>
</protein>
<proteinExistence type="predicted"/>
<gene>
    <name evidence="3" type="primary">mshA_2</name>
    <name evidence="3" type="ORF">LMG28138_00463</name>
</gene>
<evidence type="ECO:0000259" key="1">
    <source>
        <dbReference type="Pfam" id="PF00534"/>
    </source>
</evidence>
<dbReference type="EMBL" id="CADIKM010000002">
    <property type="protein sequence ID" value="CAB3778372.1"/>
    <property type="molecule type" value="Genomic_DNA"/>
</dbReference>
<dbReference type="CDD" id="cd03804">
    <property type="entry name" value="GT4_WbaZ-like"/>
    <property type="match status" value="1"/>
</dbReference>
<dbReference type="EC" id="2.4.1.250" evidence="3"/>
<dbReference type="Pfam" id="PF00534">
    <property type="entry name" value="Glycos_transf_1"/>
    <property type="match status" value="1"/>
</dbReference>
<dbReference type="InterPro" id="IPR001296">
    <property type="entry name" value="Glyco_trans_1"/>
</dbReference>
<keyword evidence="4" id="KW-1185">Reference proteome</keyword>
<accession>A0A6S7AV22</accession>
<evidence type="ECO:0000259" key="2">
    <source>
        <dbReference type="Pfam" id="PF13439"/>
    </source>
</evidence>
<dbReference type="SUPFAM" id="SSF53756">
    <property type="entry name" value="UDP-Glycosyltransferase/glycogen phosphorylase"/>
    <property type="match status" value="1"/>
</dbReference>
<dbReference type="PANTHER" id="PTHR45947">
    <property type="entry name" value="SULFOQUINOVOSYL TRANSFERASE SQD2"/>
    <property type="match status" value="1"/>
</dbReference>
<dbReference type="PANTHER" id="PTHR45947:SF3">
    <property type="entry name" value="SULFOQUINOVOSYL TRANSFERASE SQD2"/>
    <property type="match status" value="1"/>
</dbReference>
<organism evidence="3 4">
    <name type="scientific">Pararobbsia alpina</name>
    <dbReference type="NCBI Taxonomy" id="621374"/>
    <lineage>
        <taxon>Bacteria</taxon>
        <taxon>Pseudomonadati</taxon>
        <taxon>Pseudomonadota</taxon>
        <taxon>Betaproteobacteria</taxon>
        <taxon>Burkholderiales</taxon>
        <taxon>Burkholderiaceae</taxon>
        <taxon>Pararobbsia</taxon>
    </lineage>
</organism>
<dbReference type="GO" id="GO:0102710">
    <property type="term" value="F:D-inositol-3-phosphate glycosyltransferase activity"/>
    <property type="evidence" value="ECO:0007669"/>
    <property type="project" value="UniProtKB-EC"/>
</dbReference>
<dbReference type="AlphaFoldDB" id="A0A6S7AV22"/>
<dbReference type="Proteomes" id="UP000494115">
    <property type="component" value="Unassembled WGS sequence"/>
</dbReference>
<dbReference type="Pfam" id="PF13439">
    <property type="entry name" value="Glyco_transf_4"/>
    <property type="match status" value="1"/>
</dbReference>
<reference evidence="3 4" key="1">
    <citation type="submission" date="2020-04" db="EMBL/GenBank/DDBJ databases">
        <authorList>
            <person name="De Canck E."/>
        </authorList>
    </citation>
    <scope>NUCLEOTIDE SEQUENCE [LARGE SCALE GENOMIC DNA]</scope>
    <source>
        <strain evidence="3 4">LMG 28138</strain>
    </source>
</reference>
<keyword evidence="3" id="KW-0328">Glycosyltransferase</keyword>
<feature type="domain" description="Glycosyl transferase family 1" evidence="1">
    <location>
        <begin position="195"/>
        <end position="331"/>
    </location>
</feature>
<evidence type="ECO:0000313" key="4">
    <source>
        <dbReference type="Proteomes" id="UP000494115"/>
    </source>
</evidence>
<feature type="domain" description="Glycosyltransferase subfamily 4-like N-terminal" evidence="2">
    <location>
        <begin position="15"/>
        <end position="188"/>
    </location>
</feature>
<dbReference type="InterPro" id="IPR028098">
    <property type="entry name" value="Glyco_trans_4-like_N"/>
</dbReference>